<name>A0A059LAB5_9PSED</name>
<evidence type="ECO:0008006" key="3">
    <source>
        <dbReference type="Google" id="ProtNLM"/>
    </source>
</evidence>
<comment type="caution">
    <text evidence="1">The sequence shown here is derived from an EMBL/GenBank/DDBJ whole genome shotgun (WGS) entry which is preliminary data.</text>
</comment>
<evidence type="ECO:0000313" key="2">
    <source>
        <dbReference type="Proteomes" id="UP000026739"/>
    </source>
</evidence>
<reference evidence="1 2" key="1">
    <citation type="submission" date="2013-12" db="EMBL/GenBank/DDBJ databases">
        <authorList>
            <person name="Formusa P.A."/>
            <person name="Habash M."/>
            <person name="Lee H."/>
            <person name="Trevors J.T."/>
        </authorList>
    </citation>
    <scope>NUCLEOTIDE SEQUENCE [LARGE SCALE GENOMIC DNA]</scope>
    <source>
        <strain evidence="1 2">PD30</strain>
    </source>
</reference>
<evidence type="ECO:0000313" key="1">
    <source>
        <dbReference type="EMBL" id="KDD71131.1"/>
    </source>
</evidence>
<dbReference type="AlphaFoldDB" id="A0A059LAB5"/>
<proteinExistence type="predicted"/>
<gene>
    <name evidence="1" type="ORF">V466_00290</name>
</gene>
<organism evidence="1 2">
    <name type="scientific">Pseudomonas mandelii PD30</name>
    <dbReference type="NCBI Taxonomy" id="1419583"/>
    <lineage>
        <taxon>Bacteria</taxon>
        <taxon>Pseudomonadati</taxon>
        <taxon>Pseudomonadota</taxon>
        <taxon>Gammaproteobacteria</taxon>
        <taxon>Pseudomonadales</taxon>
        <taxon>Pseudomonadaceae</taxon>
        <taxon>Pseudomonas</taxon>
    </lineage>
</organism>
<accession>A0A059LAB5</accession>
<dbReference type="EMBL" id="AZQQ01000053">
    <property type="protein sequence ID" value="KDD71131.1"/>
    <property type="molecule type" value="Genomic_DNA"/>
</dbReference>
<sequence length="103" mass="12136">MTILDNIRHADQTARWCEHVQHAGGERFGKAEKLVSRGFRQLNAVNRLMTRRNLDGVKTGLWKPHLWTQLMIKELADSFNPILRDWINQYGRFYKSKLAPIFN</sequence>
<protein>
    <recommendedName>
        <fullName evidence="3">Group II intron maturase-specific domain-containing protein</fullName>
    </recommendedName>
</protein>
<dbReference type="Proteomes" id="UP000026739">
    <property type="component" value="Unassembled WGS sequence"/>
</dbReference>